<proteinExistence type="predicted"/>
<dbReference type="Pfam" id="PF14109">
    <property type="entry name" value="GldH_lipo"/>
    <property type="match status" value="1"/>
</dbReference>
<accession>A0A238U4K0</accession>
<dbReference type="KEGG" id="tje:TJEJU_0169"/>
<dbReference type="OrthoDB" id="982482at2"/>
<name>A0A238U4K0_9FLAO</name>
<organism evidence="1 2">
    <name type="scientific">Tenacibaculum jejuense</name>
    <dbReference type="NCBI Taxonomy" id="584609"/>
    <lineage>
        <taxon>Bacteria</taxon>
        <taxon>Pseudomonadati</taxon>
        <taxon>Bacteroidota</taxon>
        <taxon>Flavobacteriia</taxon>
        <taxon>Flavobacteriales</taxon>
        <taxon>Flavobacteriaceae</taxon>
        <taxon>Tenacibaculum</taxon>
    </lineage>
</organism>
<dbReference type="Proteomes" id="UP000215214">
    <property type="component" value="Chromosome TJEJU"/>
</dbReference>
<protein>
    <submittedName>
        <fullName evidence="1">Gliding motility lipoprotein GldH homolog</fullName>
    </submittedName>
</protein>
<evidence type="ECO:0000313" key="2">
    <source>
        <dbReference type="Proteomes" id="UP000215214"/>
    </source>
</evidence>
<reference evidence="1 2" key="1">
    <citation type="submission" date="2017-07" db="EMBL/GenBank/DDBJ databases">
        <authorList>
            <person name="Sun Z.S."/>
            <person name="Albrecht U."/>
            <person name="Echele G."/>
            <person name="Lee C.C."/>
        </authorList>
    </citation>
    <scope>NUCLEOTIDE SEQUENCE [LARGE SCALE GENOMIC DNA]</scope>
    <source>
        <strain evidence="2">type strain: KCTC 22618</strain>
    </source>
</reference>
<gene>
    <name evidence="1" type="primary">gldH</name>
    <name evidence="1" type="ORF">TJEJU_0169</name>
</gene>
<evidence type="ECO:0000313" key="1">
    <source>
        <dbReference type="EMBL" id="SNR13975.1"/>
    </source>
</evidence>
<dbReference type="NCBIfam" id="TIGR03511">
    <property type="entry name" value="GldH_lipo"/>
    <property type="match status" value="1"/>
</dbReference>
<dbReference type="InterPro" id="IPR020018">
    <property type="entry name" value="Motility-assoc_lipoprot_GldH"/>
</dbReference>
<dbReference type="RefSeq" id="WP_095068843.1">
    <property type="nucleotide sequence ID" value="NZ_LT899436.1"/>
</dbReference>
<sequence>MQRLINSKNIVYKLLILLVLTSCDSKGIFDNYRTVNKGKWEINTPVTFQFTVKDTLANKNLFINIRNNNDYEFSNLFLITKLKFPDGHFLTDTLEYNMTDKKGNFLGTGFSEIKENKLFYKEQILFPAVGDYQLEVFQAMRKNGEVLGVQELEGITDVGFRIEKIE</sequence>
<dbReference type="AlphaFoldDB" id="A0A238U4K0"/>
<dbReference type="EMBL" id="LT899436">
    <property type="protein sequence ID" value="SNR13975.1"/>
    <property type="molecule type" value="Genomic_DNA"/>
</dbReference>
<keyword evidence="1" id="KW-0449">Lipoprotein</keyword>
<keyword evidence="2" id="KW-1185">Reference proteome</keyword>